<evidence type="ECO:0000259" key="2">
    <source>
        <dbReference type="Pfam" id="PF10551"/>
    </source>
</evidence>
<dbReference type="AlphaFoldDB" id="A0AAE1XG95"/>
<dbReference type="PANTHER" id="PTHR31669:SF160">
    <property type="entry name" value="PROTEIN FAR1-RELATED SEQUENCE"/>
    <property type="match status" value="1"/>
</dbReference>
<name>A0AAE1XG95_9LAMI</name>
<comment type="caution">
    <text evidence="3">The sequence shown here is derived from an EMBL/GenBank/DDBJ whole genome shotgun (WGS) entry which is preliminary data.</text>
</comment>
<organism evidence="3 4">
    <name type="scientific">Sesamum angolense</name>
    <dbReference type="NCBI Taxonomy" id="2727404"/>
    <lineage>
        <taxon>Eukaryota</taxon>
        <taxon>Viridiplantae</taxon>
        <taxon>Streptophyta</taxon>
        <taxon>Embryophyta</taxon>
        <taxon>Tracheophyta</taxon>
        <taxon>Spermatophyta</taxon>
        <taxon>Magnoliopsida</taxon>
        <taxon>eudicotyledons</taxon>
        <taxon>Gunneridae</taxon>
        <taxon>Pentapetalae</taxon>
        <taxon>asterids</taxon>
        <taxon>lamiids</taxon>
        <taxon>Lamiales</taxon>
        <taxon>Pedaliaceae</taxon>
        <taxon>Sesamum</taxon>
    </lineage>
</organism>
<dbReference type="PANTHER" id="PTHR31669">
    <property type="entry name" value="PROTEIN FAR1-RELATED SEQUENCE 10-RELATED"/>
    <property type="match status" value="1"/>
</dbReference>
<protein>
    <recommendedName>
        <fullName evidence="1">Protein FAR1-RELATED SEQUENCE</fullName>
    </recommendedName>
</protein>
<dbReference type="Pfam" id="PF10551">
    <property type="entry name" value="MULE"/>
    <property type="match status" value="1"/>
</dbReference>
<reference evidence="3" key="1">
    <citation type="submission" date="2020-06" db="EMBL/GenBank/DDBJ databases">
        <authorList>
            <person name="Li T."/>
            <person name="Hu X."/>
            <person name="Zhang T."/>
            <person name="Song X."/>
            <person name="Zhang H."/>
            <person name="Dai N."/>
            <person name="Sheng W."/>
            <person name="Hou X."/>
            <person name="Wei L."/>
        </authorList>
    </citation>
    <scope>NUCLEOTIDE SEQUENCE</scope>
    <source>
        <strain evidence="3">K16</strain>
        <tissue evidence="3">Leaf</tissue>
    </source>
</reference>
<feature type="domain" description="MULE transposase" evidence="2">
    <location>
        <begin position="2"/>
        <end position="66"/>
    </location>
</feature>
<gene>
    <name evidence="3" type="ORF">Sango_0157900</name>
</gene>
<comment type="subcellular location">
    <subcellularLocation>
        <location evidence="1">Nucleus</location>
    </subcellularLocation>
</comment>
<comment type="function">
    <text evidence="1">Putative transcription activator involved in regulating light control of development.</text>
</comment>
<comment type="similarity">
    <text evidence="1">Belongs to the FHY3/FAR1 family.</text>
</comment>
<dbReference type="InterPro" id="IPR018289">
    <property type="entry name" value="MULE_transposase_dom"/>
</dbReference>
<keyword evidence="1" id="KW-0479">Metal-binding</keyword>
<dbReference type="GO" id="GO:0005634">
    <property type="term" value="C:nucleus"/>
    <property type="evidence" value="ECO:0007669"/>
    <property type="project" value="UniProtKB-SubCell"/>
</dbReference>
<reference evidence="3" key="2">
    <citation type="journal article" date="2024" name="Plant">
        <title>Genomic evolution and insights into agronomic trait innovations of Sesamum species.</title>
        <authorList>
            <person name="Miao H."/>
            <person name="Wang L."/>
            <person name="Qu L."/>
            <person name="Liu H."/>
            <person name="Sun Y."/>
            <person name="Le M."/>
            <person name="Wang Q."/>
            <person name="Wei S."/>
            <person name="Zheng Y."/>
            <person name="Lin W."/>
            <person name="Duan Y."/>
            <person name="Cao H."/>
            <person name="Xiong S."/>
            <person name="Wang X."/>
            <person name="Wei L."/>
            <person name="Li C."/>
            <person name="Ma Q."/>
            <person name="Ju M."/>
            <person name="Zhao R."/>
            <person name="Li G."/>
            <person name="Mu C."/>
            <person name="Tian Q."/>
            <person name="Mei H."/>
            <person name="Zhang T."/>
            <person name="Gao T."/>
            <person name="Zhang H."/>
        </authorList>
    </citation>
    <scope>NUCLEOTIDE SEQUENCE</scope>
    <source>
        <strain evidence="3">K16</strain>
    </source>
</reference>
<keyword evidence="1" id="KW-0862">Zinc</keyword>
<evidence type="ECO:0000313" key="3">
    <source>
        <dbReference type="EMBL" id="KAK4410849.1"/>
    </source>
</evidence>
<dbReference type="Proteomes" id="UP001289374">
    <property type="component" value="Unassembled WGS sequence"/>
</dbReference>
<keyword evidence="4" id="KW-1185">Reference proteome</keyword>
<dbReference type="GO" id="GO:0008270">
    <property type="term" value="F:zinc ion binding"/>
    <property type="evidence" value="ECO:0007669"/>
    <property type="project" value="UniProtKB-UniRule"/>
</dbReference>
<dbReference type="GO" id="GO:0006355">
    <property type="term" value="P:regulation of DNA-templated transcription"/>
    <property type="evidence" value="ECO:0007669"/>
    <property type="project" value="UniProtKB-UniRule"/>
</dbReference>
<evidence type="ECO:0000313" key="4">
    <source>
        <dbReference type="Proteomes" id="UP001289374"/>
    </source>
</evidence>
<dbReference type="InterPro" id="IPR031052">
    <property type="entry name" value="FHY3/FAR1"/>
</dbReference>
<dbReference type="EMBL" id="JACGWL010000001">
    <property type="protein sequence ID" value="KAK4410849.1"/>
    <property type="molecule type" value="Genomic_DNA"/>
</dbReference>
<accession>A0AAE1XG95</accession>
<sequence>MVLFGCALLLDESEASFAWVFKTWLSAMNDQPPVSITTDQDRAIKAAVHQVFPETRHCICKWHILRRPRKVVTYISCSSIFLWKQWAPVYFRDTFFAALSSNHGVSSFFDGYVNQQTTIPMFFKQYERALENSLEREIEADYDTMCTTPVLKTPSPMEQQAANLYTKKVFAKFQEELVETFVYTANKIDGDGRVSKFRVAKYEHDHKAYIVMLDVPG</sequence>
<keyword evidence="1" id="KW-0539">Nucleus</keyword>
<keyword evidence="1" id="KW-0863">Zinc-finger</keyword>
<proteinExistence type="inferred from homology"/>
<evidence type="ECO:0000256" key="1">
    <source>
        <dbReference type="RuleBase" id="RU367018"/>
    </source>
</evidence>